<dbReference type="PANTHER" id="PTHR31435">
    <property type="entry name" value="PROTEIN NATD1"/>
    <property type="match status" value="1"/>
</dbReference>
<sequence length="113" mass="11891">MTADNTGAPTTVSAELGKYTISVDGKTVGVAEFADRGNQRVFYHTEVDPGFGGRGLATILVKAALDGARNDGKRVVPVCSMVGTVLRKYPEFDDLTDPVTAEVTGWASAQPTD</sequence>
<keyword evidence="1" id="KW-0808">Transferase</keyword>
<dbReference type="InterPro" id="IPR031165">
    <property type="entry name" value="GNAT_YJDJ"/>
</dbReference>
<name>A0A1X1XJV4_9MYCO</name>
<gene>
    <name evidence="1" type="ORF">MLAC_42540</name>
</gene>
<evidence type="ECO:0000313" key="1">
    <source>
        <dbReference type="EMBL" id="BBX98960.1"/>
    </source>
</evidence>
<dbReference type="CDD" id="cd04301">
    <property type="entry name" value="NAT_SF"/>
    <property type="match status" value="1"/>
</dbReference>
<evidence type="ECO:0000313" key="2">
    <source>
        <dbReference type="Proteomes" id="UP000466396"/>
    </source>
</evidence>
<dbReference type="InterPro" id="IPR016181">
    <property type="entry name" value="Acyl_CoA_acyltransferase"/>
</dbReference>
<dbReference type="OrthoDB" id="5405911at2"/>
<organism evidence="1 2">
    <name type="scientific">Mycobacterium lacus</name>
    <dbReference type="NCBI Taxonomy" id="169765"/>
    <lineage>
        <taxon>Bacteria</taxon>
        <taxon>Bacillati</taxon>
        <taxon>Actinomycetota</taxon>
        <taxon>Actinomycetes</taxon>
        <taxon>Mycobacteriales</taxon>
        <taxon>Mycobacteriaceae</taxon>
        <taxon>Mycobacterium</taxon>
    </lineage>
</organism>
<dbReference type="STRING" id="169765.AWC15_10665"/>
<dbReference type="RefSeq" id="WP_085163109.1">
    <property type="nucleotide sequence ID" value="NZ_AP022581.1"/>
</dbReference>
<dbReference type="InterPro" id="IPR045057">
    <property type="entry name" value="Gcn5-rel_NAT"/>
</dbReference>
<dbReference type="GO" id="GO:0016740">
    <property type="term" value="F:transferase activity"/>
    <property type="evidence" value="ECO:0007669"/>
    <property type="project" value="UniProtKB-KW"/>
</dbReference>
<dbReference type="AlphaFoldDB" id="A0A1X1XJV4"/>
<dbReference type="Proteomes" id="UP000466396">
    <property type="component" value="Chromosome"/>
</dbReference>
<dbReference type="SUPFAM" id="SSF55729">
    <property type="entry name" value="Acyl-CoA N-acyltransferases (Nat)"/>
    <property type="match status" value="1"/>
</dbReference>
<dbReference type="Pfam" id="PF14542">
    <property type="entry name" value="Acetyltransf_CG"/>
    <property type="match status" value="1"/>
</dbReference>
<dbReference type="Gene3D" id="3.40.630.30">
    <property type="match status" value="1"/>
</dbReference>
<proteinExistence type="predicted"/>
<dbReference type="PROSITE" id="PS51729">
    <property type="entry name" value="GNAT_YJDJ"/>
    <property type="match status" value="1"/>
</dbReference>
<dbReference type="EMBL" id="AP022581">
    <property type="protein sequence ID" value="BBX98960.1"/>
    <property type="molecule type" value="Genomic_DNA"/>
</dbReference>
<protein>
    <submittedName>
        <fullName evidence="1">N-acetyltransferase</fullName>
    </submittedName>
</protein>
<accession>A0A1X1XJV4</accession>
<keyword evidence="2" id="KW-1185">Reference proteome</keyword>
<dbReference type="KEGG" id="mlj:MLAC_42540"/>
<dbReference type="PANTHER" id="PTHR31435:SF10">
    <property type="entry name" value="BSR4717 PROTEIN"/>
    <property type="match status" value="1"/>
</dbReference>
<reference evidence="1 2" key="1">
    <citation type="journal article" date="2019" name="Emerg. Microbes Infect.">
        <title>Comprehensive subspecies identification of 175 nontuberculous mycobacteria species based on 7547 genomic profiles.</title>
        <authorList>
            <person name="Matsumoto Y."/>
            <person name="Kinjo T."/>
            <person name="Motooka D."/>
            <person name="Nabeya D."/>
            <person name="Jung N."/>
            <person name="Uechi K."/>
            <person name="Horii T."/>
            <person name="Iida T."/>
            <person name="Fujita J."/>
            <person name="Nakamura S."/>
        </authorList>
    </citation>
    <scope>NUCLEOTIDE SEQUENCE [LARGE SCALE GENOMIC DNA]</scope>
    <source>
        <strain evidence="1 2">JCM 15657</strain>
    </source>
</reference>